<name>A0A0L8G5A5_OCTBM</name>
<dbReference type="AlphaFoldDB" id="A0A0L8G5A5"/>
<protein>
    <submittedName>
        <fullName evidence="1">Uncharacterized protein</fullName>
    </submittedName>
</protein>
<accession>A0A0L8G5A5</accession>
<evidence type="ECO:0000313" key="1">
    <source>
        <dbReference type="EMBL" id="KOF72063.1"/>
    </source>
</evidence>
<reference evidence="1" key="1">
    <citation type="submission" date="2015-07" db="EMBL/GenBank/DDBJ databases">
        <title>MeaNS - Measles Nucleotide Surveillance Program.</title>
        <authorList>
            <person name="Tran T."/>
            <person name="Druce J."/>
        </authorList>
    </citation>
    <scope>NUCLEOTIDE SEQUENCE</scope>
    <source>
        <strain evidence="1">UCB-OBI-ISO-001</strain>
        <tissue evidence="1">Gonad</tissue>
    </source>
</reference>
<dbReference type="EMBL" id="KQ423849">
    <property type="protein sequence ID" value="KOF72063.1"/>
    <property type="molecule type" value="Genomic_DNA"/>
</dbReference>
<proteinExistence type="predicted"/>
<gene>
    <name evidence="1" type="ORF">OCBIM_22000077mg</name>
</gene>
<sequence length="49" mass="5898">MVLNFTQISVIHIKILLHIDDIFDIERLWPVRVENRIYLGAYGVVQFWI</sequence>
<organism evidence="1">
    <name type="scientific">Octopus bimaculoides</name>
    <name type="common">California two-spotted octopus</name>
    <dbReference type="NCBI Taxonomy" id="37653"/>
    <lineage>
        <taxon>Eukaryota</taxon>
        <taxon>Metazoa</taxon>
        <taxon>Spiralia</taxon>
        <taxon>Lophotrochozoa</taxon>
        <taxon>Mollusca</taxon>
        <taxon>Cephalopoda</taxon>
        <taxon>Coleoidea</taxon>
        <taxon>Octopodiformes</taxon>
        <taxon>Octopoda</taxon>
        <taxon>Incirrata</taxon>
        <taxon>Octopodidae</taxon>
        <taxon>Octopus</taxon>
    </lineage>
</organism>